<dbReference type="PANTHER" id="PTHR47514">
    <property type="entry name" value="TRANSKETOLASE N-TERMINAL SECTION-RELATED"/>
    <property type="match status" value="1"/>
</dbReference>
<accession>A0A1F7RN57</accession>
<evidence type="ECO:0000313" key="5">
    <source>
        <dbReference type="EMBL" id="OGL42989.1"/>
    </source>
</evidence>
<reference evidence="5 6" key="1">
    <citation type="journal article" date="2016" name="Nat. Commun.">
        <title>Thousands of microbial genomes shed light on interconnected biogeochemical processes in an aquifer system.</title>
        <authorList>
            <person name="Anantharaman K."/>
            <person name="Brown C.T."/>
            <person name="Hug L.A."/>
            <person name="Sharon I."/>
            <person name="Castelle C.J."/>
            <person name="Probst A.J."/>
            <person name="Thomas B.C."/>
            <person name="Singh A."/>
            <person name="Wilkins M.J."/>
            <person name="Karaoz U."/>
            <person name="Brodie E.L."/>
            <person name="Williams K.H."/>
            <person name="Hubbard S.S."/>
            <person name="Banfield J.F."/>
        </authorList>
    </citation>
    <scope>NUCLEOTIDE SEQUENCE [LARGE SCALE GENOMIC DNA]</scope>
</reference>
<dbReference type="PANTHER" id="PTHR47514:SF1">
    <property type="entry name" value="TRANSKETOLASE N-TERMINAL SECTION-RELATED"/>
    <property type="match status" value="1"/>
</dbReference>
<comment type="similarity">
    <text evidence="2">Belongs to the transketolase family.</text>
</comment>
<dbReference type="SUPFAM" id="SSF52518">
    <property type="entry name" value="Thiamin diphosphate-binding fold (THDP-binding)"/>
    <property type="match status" value="1"/>
</dbReference>
<evidence type="ECO:0000256" key="1">
    <source>
        <dbReference type="ARBA" id="ARBA00001964"/>
    </source>
</evidence>
<dbReference type="EMBL" id="MGDD01000296">
    <property type="protein sequence ID" value="OGL42989.1"/>
    <property type="molecule type" value="Genomic_DNA"/>
</dbReference>
<name>A0A1F7RN57_9BACT</name>
<feature type="domain" description="Transketolase N-terminal" evidence="4">
    <location>
        <begin position="12"/>
        <end position="269"/>
    </location>
</feature>
<organism evidence="5 6">
    <name type="scientific">Candidatus Schekmanbacteria bacterium RBG_13_48_7</name>
    <dbReference type="NCBI Taxonomy" id="1817878"/>
    <lineage>
        <taxon>Bacteria</taxon>
        <taxon>Candidatus Schekmaniibacteriota</taxon>
    </lineage>
</organism>
<dbReference type="Gene3D" id="3.40.50.970">
    <property type="match status" value="1"/>
</dbReference>
<keyword evidence="3" id="KW-0786">Thiamine pyrophosphate</keyword>
<sequence>MSDTKEIQRLQKIARELRVDTLVMLHLAGSGHTGGSLSLIEIITALYFKIMRHDPKNPDDPERDRFVLSKGHGGPALYVALAKTGYFPRKELWSLRKLGSILQGHPDMLLTPGVDFSTGSLGQGFSAANGMALAFKIDNKPCYVYTVIGDGESQEGQIWEAAMSASQFKLKNLIAFLDANELQIDGRVEDIKNVEPLEDKWKAFGWNTYKINGHSFQEILDAVEDAKRNPEPKPTMIISKTIKGKGISFMENMIKYHGISPTKEELKEAIIELTGDYKGIEAYQ</sequence>
<comment type="caution">
    <text evidence="5">The sequence shown here is derived from an EMBL/GenBank/DDBJ whole genome shotgun (WGS) entry which is preliminary data.</text>
</comment>
<dbReference type="Pfam" id="PF00456">
    <property type="entry name" value="Transketolase_N"/>
    <property type="match status" value="1"/>
</dbReference>
<dbReference type="InterPro" id="IPR005474">
    <property type="entry name" value="Transketolase_N"/>
</dbReference>
<evidence type="ECO:0000313" key="6">
    <source>
        <dbReference type="Proteomes" id="UP000179266"/>
    </source>
</evidence>
<dbReference type="AlphaFoldDB" id="A0A1F7RN57"/>
<protein>
    <submittedName>
        <fullName evidence="5">Transketolase</fullName>
    </submittedName>
</protein>
<evidence type="ECO:0000256" key="3">
    <source>
        <dbReference type="ARBA" id="ARBA00023052"/>
    </source>
</evidence>
<gene>
    <name evidence="5" type="ORF">A2161_04695</name>
</gene>
<evidence type="ECO:0000259" key="4">
    <source>
        <dbReference type="Pfam" id="PF00456"/>
    </source>
</evidence>
<proteinExistence type="inferred from homology"/>
<evidence type="ECO:0000256" key="2">
    <source>
        <dbReference type="ARBA" id="ARBA00007131"/>
    </source>
</evidence>
<dbReference type="InterPro" id="IPR029061">
    <property type="entry name" value="THDP-binding"/>
</dbReference>
<dbReference type="CDD" id="cd02012">
    <property type="entry name" value="TPP_TK"/>
    <property type="match status" value="1"/>
</dbReference>
<comment type="cofactor">
    <cofactor evidence="1">
        <name>thiamine diphosphate</name>
        <dbReference type="ChEBI" id="CHEBI:58937"/>
    </cofactor>
</comment>
<dbReference type="Proteomes" id="UP000179266">
    <property type="component" value="Unassembled WGS sequence"/>
</dbReference>